<organism evidence="2 3">
    <name type="scientific">Candidatus Ozemobacter sibiricus</name>
    <dbReference type="NCBI Taxonomy" id="2268124"/>
    <lineage>
        <taxon>Bacteria</taxon>
        <taxon>Candidatus Ozemobacteria</taxon>
        <taxon>Candidatus Ozemobacterales</taxon>
        <taxon>Candidatus Ozemobacteraceae</taxon>
        <taxon>Candidatus Ozemobacter</taxon>
    </lineage>
</organism>
<dbReference type="EMBL" id="QOQW01000003">
    <property type="protein sequence ID" value="RCK81155.1"/>
    <property type="molecule type" value="Genomic_DNA"/>
</dbReference>
<gene>
    <name evidence="2" type="ORF">OZSIB_2532</name>
</gene>
<dbReference type="AlphaFoldDB" id="A0A367ZSN2"/>
<dbReference type="Proteomes" id="UP000252355">
    <property type="component" value="Unassembled WGS sequence"/>
</dbReference>
<evidence type="ECO:0000313" key="3">
    <source>
        <dbReference type="Proteomes" id="UP000252355"/>
    </source>
</evidence>
<dbReference type="InterPro" id="IPR002850">
    <property type="entry name" value="PIN_toxin-like"/>
</dbReference>
<dbReference type="PANTHER" id="PTHR34610:SF4">
    <property type="entry name" value="SLL8027 PROTEIN"/>
    <property type="match status" value="1"/>
</dbReference>
<feature type="domain" description="PIN" evidence="1">
    <location>
        <begin position="2"/>
        <end position="108"/>
    </location>
</feature>
<evidence type="ECO:0000313" key="2">
    <source>
        <dbReference type="EMBL" id="RCK81155.1"/>
    </source>
</evidence>
<comment type="caution">
    <text evidence="2">The sequence shown here is derived from an EMBL/GenBank/DDBJ whole genome shotgun (WGS) entry which is preliminary data.</text>
</comment>
<protein>
    <recommendedName>
        <fullName evidence="1">PIN domain-containing protein</fullName>
    </recommendedName>
</protein>
<evidence type="ECO:0000259" key="1">
    <source>
        <dbReference type="Pfam" id="PF13470"/>
    </source>
</evidence>
<sequence>MRIFLDASIWLSAPRKPEGGSGLLLELAAAGKLVALSSVATLEEIRRNVEKVGRSMPELETLLMRVQPVLVPISKADLDRWATISEKDRHVIAGAVLGRADFLATLDKVHLDNPETQAKVPIAIGDAGACLKALRAWQK</sequence>
<dbReference type="InterPro" id="IPR002716">
    <property type="entry name" value="PIN_dom"/>
</dbReference>
<dbReference type="PANTHER" id="PTHR34610">
    <property type="entry name" value="SSL7007 PROTEIN"/>
    <property type="match status" value="1"/>
</dbReference>
<dbReference type="Pfam" id="PF13470">
    <property type="entry name" value="PIN_3"/>
    <property type="match status" value="1"/>
</dbReference>
<proteinExistence type="predicted"/>
<reference evidence="2 3" key="1">
    <citation type="submission" date="2018-05" db="EMBL/GenBank/DDBJ databases">
        <title>A metagenomic window into the 2 km-deep terrestrial subsurface aquifer revealed taxonomically and functionally diverse microbial community comprising novel uncultured bacterial lineages.</title>
        <authorList>
            <person name="Kadnikov V.V."/>
            <person name="Mardanov A.V."/>
            <person name="Beletsky A.V."/>
            <person name="Banks D."/>
            <person name="Pimenov N.V."/>
            <person name="Frank Y.A."/>
            <person name="Karnachuk O.V."/>
            <person name="Ravin N.V."/>
        </authorList>
    </citation>
    <scope>NUCLEOTIDE SEQUENCE [LARGE SCALE GENOMIC DNA]</scope>
    <source>
        <strain evidence="2">BY5</strain>
    </source>
</reference>
<accession>A0A367ZSN2</accession>
<dbReference type="SUPFAM" id="SSF88723">
    <property type="entry name" value="PIN domain-like"/>
    <property type="match status" value="1"/>
</dbReference>
<name>A0A367ZSN2_9BACT</name>
<dbReference type="InterPro" id="IPR029060">
    <property type="entry name" value="PIN-like_dom_sf"/>
</dbReference>